<protein>
    <submittedName>
        <fullName evidence="4">Inosine-5-monophosphate dehydrogenase</fullName>
    </submittedName>
</protein>
<dbReference type="SUPFAM" id="SSF54631">
    <property type="entry name" value="CBS-domain pair"/>
    <property type="match status" value="1"/>
</dbReference>
<dbReference type="InterPro" id="IPR051257">
    <property type="entry name" value="Diverse_CBS-Domain"/>
</dbReference>
<dbReference type="Pfam" id="PF00571">
    <property type="entry name" value="CBS"/>
    <property type="match status" value="2"/>
</dbReference>
<dbReference type="Gene3D" id="3.10.580.10">
    <property type="entry name" value="CBS-domain"/>
    <property type="match status" value="1"/>
</dbReference>
<gene>
    <name evidence="4" type="ORF">B5P45_19550</name>
</gene>
<dbReference type="AlphaFoldDB" id="A0A2N9VUJ5"/>
<dbReference type="Proteomes" id="UP000232163">
    <property type="component" value="Unassembled WGS sequence"/>
</dbReference>
<evidence type="ECO:0000259" key="3">
    <source>
        <dbReference type="PROSITE" id="PS51371"/>
    </source>
</evidence>
<dbReference type="PROSITE" id="PS51371">
    <property type="entry name" value="CBS"/>
    <property type="match status" value="2"/>
</dbReference>
<name>A0A2N9VUJ5_9HYPH</name>
<evidence type="ECO:0000313" key="4">
    <source>
        <dbReference type="EMBL" id="PIO43163.1"/>
    </source>
</evidence>
<reference evidence="4 5" key="1">
    <citation type="journal article" date="2017" name="Int J Environ Stud">
        <title>Does the Miocene-Pliocene relict legume Oxytropis triphylla form nitrogen-fixing nodules with a combination of bacterial strains?</title>
        <authorList>
            <person name="Safronova V."/>
            <person name="Belimov A."/>
            <person name="Sazanova A."/>
            <person name="Kuznetsova I."/>
            <person name="Popova J."/>
            <person name="Andronov E."/>
            <person name="Verkhozina A."/>
            <person name="Tikhonovich I."/>
        </authorList>
    </citation>
    <scope>NUCLEOTIDE SEQUENCE [LARGE SCALE GENOMIC DNA]</scope>
    <source>
        <strain evidence="4 5">Tri-38</strain>
    </source>
</reference>
<keyword evidence="1 2" id="KW-0129">CBS domain</keyword>
<feature type="domain" description="CBS" evidence="3">
    <location>
        <begin position="72"/>
        <end position="130"/>
    </location>
</feature>
<evidence type="ECO:0000313" key="5">
    <source>
        <dbReference type="Proteomes" id="UP000232163"/>
    </source>
</evidence>
<sequence length="139" mass="15122">MKVSEAMHRGVNWVAPDASLAQIAKIMKNDDVGAVPVGENDRLIGMVTDRDIALRALAGDRDTASLTARDVLTKGVVYCRTDETVENAVRLMESKQIRRLPVIDDNKRMVGMLSVGDISHHSGRELMGELMAAVTASHP</sequence>
<evidence type="ECO:0000256" key="2">
    <source>
        <dbReference type="PROSITE-ProRule" id="PRU00703"/>
    </source>
</evidence>
<dbReference type="OrthoDB" id="9802114at2"/>
<dbReference type="InterPro" id="IPR000644">
    <property type="entry name" value="CBS_dom"/>
</dbReference>
<organism evidence="4 5">
    <name type="scientific">Phyllobacterium zundukense</name>
    <dbReference type="NCBI Taxonomy" id="1867719"/>
    <lineage>
        <taxon>Bacteria</taxon>
        <taxon>Pseudomonadati</taxon>
        <taxon>Pseudomonadota</taxon>
        <taxon>Alphaproteobacteria</taxon>
        <taxon>Hyphomicrobiales</taxon>
        <taxon>Phyllobacteriaceae</taxon>
        <taxon>Phyllobacterium</taxon>
    </lineage>
</organism>
<dbReference type="InterPro" id="IPR046342">
    <property type="entry name" value="CBS_dom_sf"/>
</dbReference>
<feature type="domain" description="CBS" evidence="3">
    <location>
        <begin position="7"/>
        <end position="63"/>
    </location>
</feature>
<dbReference type="CDD" id="cd04622">
    <property type="entry name" value="CBS_pair_HRP1_like"/>
    <property type="match status" value="1"/>
</dbReference>
<dbReference type="SMART" id="SM00116">
    <property type="entry name" value="CBS"/>
    <property type="match status" value="2"/>
</dbReference>
<dbReference type="PANTHER" id="PTHR43080">
    <property type="entry name" value="CBS DOMAIN-CONTAINING PROTEIN CBSX3, MITOCHONDRIAL"/>
    <property type="match status" value="1"/>
</dbReference>
<evidence type="ECO:0000256" key="1">
    <source>
        <dbReference type="ARBA" id="ARBA00023122"/>
    </source>
</evidence>
<dbReference type="EMBL" id="MZMT01000045">
    <property type="protein sequence ID" value="PIO43163.1"/>
    <property type="molecule type" value="Genomic_DNA"/>
</dbReference>
<dbReference type="PANTHER" id="PTHR43080:SF2">
    <property type="entry name" value="CBS DOMAIN-CONTAINING PROTEIN"/>
    <property type="match status" value="1"/>
</dbReference>
<comment type="caution">
    <text evidence="4">The sequence shown here is derived from an EMBL/GenBank/DDBJ whole genome shotgun (WGS) entry which is preliminary data.</text>
</comment>
<keyword evidence="5" id="KW-1185">Reference proteome</keyword>
<dbReference type="KEGG" id="pht:BLM14_25050"/>
<proteinExistence type="predicted"/>
<dbReference type="RefSeq" id="WP_100002880.1">
    <property type="nucleotide sequence ID" value="NZ_CP017942.1"/>
</dbReference>
<accession>A0A2N9VUJ5</accession>